<dbReference type="OrthoDB" id="544608at2759"/>
<dbReference type="STRING" id="554065.E1ZFT6"/>
<dbReference type="InterPro" id="IPR036514">
    <property type="entry name" value="SGNH_hydro_sf"/>
</dbReference>
<dbReference type="AlphaFoldDB" id="E1ZFT6"/>
<keyword evidence="2" id="KW-1185">Reference proteome</keyword>
<evidence type="ECO:0000313" key="2">
    <source>
        <dbReference type="Proteomes" id="UP000008141"/>
    </source>
</evidence>
<evidence type="ECO:0008006" key="3">
    <source>
        <dbReference type="Google" id="ProtNLM"/>
    </source>
</evidence>
<protein>
    <recommendedName>
        <fullName evidence="3">SGNH hydrolase-type esterase domain-containing protein</fullName>
    </recommendedName>
</protein>
<accession>E1ZFT6</accession>
<proteinExistence type="predicted"/>
<dbReference type="Proteomes" id="UP000008141">
    <property type="component" value="Unassembled WGS sequence"/>
</dbReference>
<dbReference type="InParanoid" id="E1ZFT6"/>
<dbReference type="PANTHER" id="PTHR34407">
    <property type="entry name" value="EXPRESSED PROTEIN"/>
    <property type="match status" value="1"/>
</dbReference>
<reference evidence="1 2" key="1">
    <citation type="journal article" date="2010" name="Plant Cell">
        <title>The Chlorella variabilis NC64A genome reveals adaptation to photosymbiosis, coevolution with viruses, and cryptic sex.</title>
        <authorList>
            <person name="Blanc G."/>
            <person name="Duncan G."/>
            <person name="Agarkova I."/>
            <person name="Borodovsky M."/>
            <person name="Gurnon J."/>
            <person name="Kuo A."/>
            <person name="Lindquist E."/>
            <person name="Lucas S."/>
            <person name="Pangilinan J."/>
            <person name="Polle J."/>
            <person name="Salamov A."/>
            <person name="Terry A."/>
            <person name="Yamada T."/>
            <person name="Dunigan D.D."/>
            <person name="Grigoriev I.V."/>
            <person name="Claverie J.M."/>
            <person name="Van Etten J.L."/>
        </authorList>
    </citation>
    <scope>NUCLEOTIDE SEQUENCE [LARGE SCALE GENOMIC DNA]</scope>
    <source>
        <strain evidence="1 2">NC64A</strain>
    </source>
</reference>
<dbReference type="Gene3D" id="3.40.50.1110">
    <property type="entry name" value="SGNH hydrolase"/>
    <property type="match status" value="1"/>
</dbReference>
<dbReference type="CDD" id="cd00229">
    <property type="entry name" value="SGNH_hydrolase"/>
    <property type="match status" value="1"/>
</dbReference>
<name>E1ZFT6_CHLVA</name>
<evidence type="ECO:0000313" key="1">
    <source>
        <dbReference type="EMBL" id="EFN55339.1"/>
    </source>
</evidence>
<dbReference type="KEGG" id="cvr:CHLNCDRAFT_134345"/>
<dbReference type="RefSeq" id="XP_005847441.1">
    <property type="nucleotide sequence ID" value="XM_005847379.1"/>
</dbReference>
<dbReference type="eggNOG" id="ENOG502S0MI">
    <property type="taxonomic scope" value="Eukaryota"/>
</dbReference>
<sequence length="532" mass="58533">MQGVDLSYGTAADAFVNGQRLSGAEAGLPAAITKVAVPEAHRRLIVPWDPMLAAEDVRRGLTYYGSGKRLQAVAAKLLSGEPIKLFTLGGSVTKGQGASSTKAAYPYRLSEFINATFPHSGHTFVNKGVGATSSGIFTACVEKMVEPDADLVVIELTINEHPVEPFTGRQRQGYEQLIRKLLKLPGRPAVIQLHHYAWWRSEGDGVGEGLFYFPQAEEQLTVMSHYYDVPSISLRSAIWPLMQKKIAGFRADKIWNSGQTSMGGDPIPVAGPQEKPDFFYYDRSHPNDFGHQVIAELLGSVVAKAVDEEQLAGCQPAGWAEPRNNVELRELPPPMVPGNADAPTTLCAMQEEFEGVVVEQAGFKYKPERPQEETFVGQKWGWTAEKPGAWLILEFDSRPDANAPAQFGNWASVYLSYLKSYEGMGTAQVVCVSGCECDKTVLDGTWEQQATLMQIHQFKVTQHESCRIKVKVLKAPGAVKQAGHKVTLMAIMVSHYPLRLDTYDRTAEEFAAKLKGEDEDENPTPHYKTSTT</sequence>
<dbReference type="PANTHER" id="PTHR34407:SF1">
    <property type="entry name" value="SGNH HYDROLASE-TYPE ESTERASE DOMAIN-CONTAINING PROTEIN"/>
    <property type="match status" value="1"/>
</dbReference>
<organism evidence="2">
    <name type="scientific">Chlorella variabilis</name>
    <name type="common">Green alga</name>
    <dbReference type="NCBI Taxonomy" id="554065"/>
    <lineage>
        <taxon>Eukaryota</taxon>
        <taxon>Viridiplantae</taxon>
        <taxon>Chlorophyta</taxon>
        <taxon>core chlorophytes</taxon>
        <taxon>Trebouxiophyceae</taxon>
        <taxon>Chlorellales</taxon>
        <taxon>Chlorellaceae</taxon>
        <taxon>Chlorella clade</taxon>
        <taxon>Chlorella</taxon>
    </lineage>
</organism>
<dbReference type="SUPFAM" id="SSF52266">
    <property type="entry name" value="SGNH hydrolase"/>
    <property type="match status" value="1"/>
</dbReference>
<gene>
    <name evidence="1" type="ORF">CHLNCDRAFT_134345</name>
</gene>
<dbReference type="GeneID" id="17354765"/>
<dbReference type="EMBL" id="GL433845">
    <property type="protein sequence ID" value="EFN55339.1"/>
    <property type="molecule type" value="Genomic_DNA"/>
</dbReference>